<dbReference type="CDD" id="cd03278">
    <property type="entry name" value="ABC_SMC_barmotin"/>
    <property type="match status" value="2"/>
</dbReference>
<dbReference type="GO" id="GO:0030261">
    <property type="term" value="P:chromosome condensation"/>
    <property type="evidence" value="ECO:0007669"/>
    <property type="project" value="InterPro"/>
</dbReference>
<dbReference type="Proteomes" id="UP000239047">
    <property type="component" value="Unassembled WGS sequence"/>
</dbReference>
<dbReference type="GO" id="GO:0016887">
    <property type="term" value="F:ATP hydrolysis activity"/>
    <property type="evidence" value="ECO:0007669"/>
    <property type="project" value="InterPro"/>
</dbReference>
<dbReference type="GO" id="GO:0005524">
    <property type="term" value="F:ATP binding"/>
    <property type="evidence" value="ECO:0007669"/>
    <property type="project" value="UniProtKB-UniRule"/>
</dbReference>
<evidence type="ECO:0000256" key="5">
    <source>
        <dbReference type="ARBA" id="ARBA00023054"/>
    </source>
</evidence>
<comment type="similarity">
    <text evidence="7">Belongs to the SMC family.</text>
</comment>
<name>A0A2S5GGU3_9BACL</name>
<dbReference type="InterPro" id="IPR010935">
    <property type="entry name" value="SMC_hinge"/>
</dbReference>
<dbReference type="GO" id="GO:0007062">
    <property type="term" value="P:sister chromatid cohesion"/>
    <property type="evidence" value="ECO:0007669"/>
    <property type="project" value="InterPro"/>
</dbReference>
<keyword evidence="6 7" id="KW-0238">DNA-binding</keyword>
<dbReference type="Pfam" id="PF06470">
    <property type="entry name" value="SMC_hinge"/>
    <property type="match status" value="1"/>
</dbReference>
<keyword evidence="2 7" id="KW-0963">Cytoplasm</keyword>
<evidence type="ECO:0000256" key="3">
    <source>
        <dbReference type="ARBA" id="ARBA00022741"/>
    </source>
</evidence>
<dbReference type="InterPro" id="IPR003395">
    <property type="entry name" value="RecF/RecN/SMC_N"/>
</dbReference>
<dbReference type="InterPro" id="IPR036277">
    <property type="entry name" value="SMC_hinge_sf"/>
</dbReference>
<dbReference type="SMART" id="SM00968">
    <property type="entry name" value="SMC_hinge"/>
    <property type="match status" value="1"/>
</dbReference>
<feature type="domain" description="SMC hinge" evidence="8">
    <location>
        <begin position="519"/>
        <end position="638"/>
    </location>
</feature>
<keyword evidence="3 7" id="KW-0547">Nucleotide-binding</keyword>
<dbReference type="NCBIfam" id="TIGR02168">
    <property type="entry name" value="SMC_prok_B"/>
    <property type="match status" value="1"/>
</dbReference>
<dbReference type="GO" id="GO:0005737">
    <property type="term" value="C:cytoplasm"/>
    <property type="evidence" value="ECO:0007669"/>
    <property type="project" value="UniProtKB-SubCell"/>
</dbReference>
<evidence type="ECO:0000256" key="7">
    <source>
        <dbReference type="HAMAP-Rule" id="MF_01894"/>
    </source>
</evidence>
<feature type="coiled-coil region" evidence="7">
    <location>
        <begin position="441"/>
        <end position="475"/>
    </location>
</feature>
<feature type="binding site" evidence="7">
    <location>
        <begin position="32"/>
        <end position="39"/>
    </location>
    <ligand>
        <name>ATP</name>
        <dbReference type="ChEBI" id="CHEBI:30616"/>
    </ligand>
</feature>
<comment type="subcellular location">
    <subcellularLocation>
        <location evidence="1 7">Cytoplasm</location>
    </subcellularLocation>
</comment>
<dbReference type="InterPro" id="IPR027417">
    <property type="entry name" value="P-loop_NTPase"/>
</dbReference>
<gene>
    <name evidence="7 9" type="primary">smc</name>
    <name evidence="9" type="ORF">C4B60_01500</name>
</gene>
<proteinExistence type="inferred from homology"/>
<dbReference type="AlphaFoldDB" id="A0A2S5GGU3"/>
<dbReference type="GO" id="GO:0007059">
    <property type="term" value="P:chromosome segregation"/>
    <property type="evidence" value="ECO:0007669"/>
    <property type="project" value="UniProtKB-UniRule"/>
</dbReference>
<dbReference type="RefSeq" id="WP_104056018.1">
    <property type="nucleotide sequence ID" value="NZ_PREZ01000001.1"/>
</dbReference>
<dbReference type="PANTHER" id="PTHR43977">
    <property type="entry name" value="STRUCTURAL MAINTENANCE OF CHROMOSOMES PROTEIN 3"/>
    <property type="match status" value="1"/>
</dbReference>
<dbReference type="InterPro" id="IPR011890">
    <property type="entry name" value="SMC_prok"/>
</dbReference>
<feature type="coiled-coil region" evidence="7">
    <location>
        <begin position="231"/>
        <end position="380"/>
    </location>
</feature>
<dbReference type="SUPFAM" id="SSF52540">
    <property type="entry name" value="P-loop containing nucleoside triphosphate hydrolases"/>
    <property type="match status" value="1"/>
</dbReference>
<dbReference type="Pfam" id="PF02463">
    <property type="entry name" value="SMC_N"/>
    <property type="match status" value="1"/>
</dbReference>
<evidence type="ECO:0000259" key="8">
    <source>
        <dbReference type="SMART" id="SM00968"/>
    </source>
</evidence>
<dbReference type="PIRSF" id="PIRSF005719">
    <property type="entry name" value="SMC"/>
    <property type="match status" value="1"/>
</dbReference>
<dbReference type="GO" id="GO:0006260">
    <property type="term" value="P:DNA replication"/>
    <property type="evidence" value="ECO:0007669"/>
    <property type="project" value="UniProtKB-UniRule"/>
</dbReference>
<dbReference type="InterPro" id="IPR024704">
    <property type="entry name" value="SMC"/>
</dbReference>
<sequence>MFLKRVEILGFKSFAEKIGIDFVPGVTAVVGPNGSGKSNITDAIRWVLGEQSAKSLRGGKMEDIIFAGSDSRKPVNLAEVTLILDNEDQALPLDYVEVSVTRRVYRSGDSEYLLNNQPCRLKDIVDLFIDSGLGKEAFSIIGQGRVEQILNSKPEERRVILEEAAGVLKYKSRRKKADMRLVETQENLYRVQDILHELEGQVEPLKIQASLAKEYLEKMDELKKTEAALLVHDVEQMNQQLLTSNENYENLTAQEEKKSADIKKNEQDLAAKKEQLDRFDRELEKLQADLLSATKEAEQLEGRRQVLLERKKNASQNEEQMKKTLEDLVRQITATEQLIHNNLFLINKNADKVKGLQAEVRNYQKEVDSLEIDIEEQLEQVKNDYFDAVNEKTTIKNELSYADQQLEQHIKRASRLQGQNAHYINERTERLNKQEFLSADLEKTTAEIKEAAGRYTEIQNSKKQLSDEFEQLEKKLYKAYQYLSESKSRKNMLETMEDDFSGFFQGVKEILKARTSKLKGIEGAVAELLSVDKKYETAIETALGGSMQSVVTATEKDARQAISYLKQNRFGRATFLPMSVIKPKSLQQHQLEAAEHHDSFIGVASSLTEFDTRYAMIIQNLLGNVLIVKDLKGANDLAARLQHRFRFVTVDGDIVNPGGSMTGGAQTKKGASLLSRKNELDQLTDQIPKMEETALLLEKKIKEMKLLITNTEVQLDEMRSKGEALRIKESEIKSLLRETELSLKRTDDQLSMYDLEMGEFEDFSKEINEKKNQLTVRLNSMDELIGKLNDSMKILTEKKDVQRSSKDELLTKLSASKSSLAVAKEQQQQLGREKESLSITQKQLIERKNSLAEDIEWIAKEKISGEDQTEVLKKTISHKQQDRSEALNSIEKLKEIRLAVLQESEQLTQIIRELTRLHKGLLDGLHDEKIKLNRLEVEIDTRLKRLLEEYELSFHAAKEAFHLQEPPEDARRNVKLIKMAIEELGRVNLGAIEEYERVSERYEFLLEQQNDLLEAKQNLQEVIEEMDGEMSRRFGNTFNRVKAHFTDVFKELFGGGRAELKLTDPDDLLNSGVEIVAQPPGKKLQHLGLMSGGERALTAIALLFSILKVRPVPFCILDEVEAALDEANVHRFSQYLHRFSQQSQFIVITHRKGTMEGADVLYGITMQESGVSKLVSVRLEEQDPVESLT</sequence>
<evidence type="ECO:0000256" key="4">
    <source>
        <dbReference type="ARBA" id="ARBA00022840"/>
    </source>
</evidence>
<dbReference type="FunFam" id="3.30.70.1620:FF:000007">
    <property type="entry name" value="Structural maintenance of chromosomes protein"/>
    <property type="match status" value="1"/>
</dbReference>
<feature type="coiled-coil region" evidence="7">
    <location>
        <begin position="680"/>
        <end position="721"/>
    </location>
</feature>
<dbReference type="Gene3D" id="3.30.70.1620">
    <property type="match status" value="1"/>
</dbReference>
<dbReference type="OrthoDB" id="9808768at2"/>
<keyword evidence="5 7" id="KW-0175">Coiled coil</keyword>
<evidence type="ECO:0000256" key="2">
    <source>
        <dbReference type="ARBA" id="ARBA00022490"/>
    </source>
</evidence>
<dbReference type="Gene3D" id="1.20.1060.20">
    <property type="match status" value="1"/>
</dbReference>
<dbReference type="EMBL" id="PREZ01000001">
    <property type="protein sequence ID" value="PPA72083.1"/>
    <property type="molecule type" value="Genomic_DNA"/>
</dbReference>
<dbReference type="FunFam" id="3.40.50.300:FF:000984">
    <property type="entry name" value="Chromosome partition protein Smc"/>
    <property type="match status" value="1"/>
</dbReference>
<dbReference type="SUPFAM" id="SSF75553">
    <property type="entry name" value="Smc hinge domain"/>
    <property type="match status" value="1"/>
</dbReference>
<organism evidence="9 10">
    <name type="scientific">Jeotgalibacillus proteolyticus</name>
    <dbReference type="NCBI Taxonomy" id="2082395"/>
    <lineage>
        <taxon>Bacteria</taxon>
        <taxon>Bacillati</taxon>
        <taxon>Bacillota</taxon>
        <taxon>Bacilli</taxon>
        <taxon>Bacillales</taxon>
        <taxon>Caryophanaceae</taxon>
        <taxon>Jeotgalibacillus</taxon>
    </lineage>
</organism>
<dbReference type="HAMAP" id="MF_01894">
    <property type="entry name" value="Smc_prok"/>
    <property type="match status" value="1"/>
</dbReference>
<evidence type="ECO:0000313" key="9">
    <source>
        <dbReference type="EMBL" id="PPA72083.1"/>
    </source>
</evidence>
<dbReference type="Gene3D" id="3.40.50.300">
    <property type="entry name" value="P-loop containing nucleotide triphosphate hydrolases"/>
    <property type="match status" value="2"/>
</dbReference>
<dbReference type="FunFam" id="3.40.50.300:FF:000901">
    <property type="entry name" value="Chromosome partition protein Smc"/>
    <property type="match status" value="1"/>
</dbReference>
<comment type="caution">
    <text evidence="9">The sequence shown here is derived from an EMBL/GenBank/DDBJ whole genome shotgun (WGS) entry which is preliminary data.</text>
</comment>
<accession>A0A2S5GGU3</accession>
<evidence type="ECO:0000313" key="10">
    <source>
        <dbReference type="Proteomes" id="UP000239047"/>
    </source>
</evidence>
<protein>
    <recommendedName>
        <fullName evidence="7">Chromosome partition protein Smc</fullName>
    </recommendedName>
</protein>
<keyword evidence="4 7" id="KW-0067">ATP-binding</keyword>
<comment type="domain">
    <text evidence="7">Contains large globular domains required for ATP hydrolysis at each terminus and a third globular domain forming a flexible hinge near the middle of the molecule. These domains are separated by coiled-coil structures.</text>
</comment>
<comment type="subunit">
    <text evidence="7">Homodimer.</text>
</comment>
<feature type="coiled-coil region" evidence="7">
    <location>
        <begin position="1002"/>
        <end position="1032"/>
    </location>
</feature>
<keyword evidence="10" id="KW-1185">Reference proteome</keyword>
<evidence type="ECO:0000256" key="6">
    <source>
        <dbReference type="ARBA" id="ARBA00023125"/>
    </source>
</evidence>
<dbReference type="GO" id="GO:0005694">
    <property type="term" value="C:chromosome"/>
    <property type="evidence" value="ECO:0007669"/>
    <property type="project" value="InterPro"/>
</dbReference>
<evidence type="ECO:0000256" key="1">
    <source>
        <dbReference type="ARBA" id="ARBA00004496"/>
    </source>
</evidence>
<dbReference type="GO" id="GO:0003677">
    <property type="term" value="F:DNA binding"/>
    <property type="evidence" value="ECO:0007669"/>
    <property type="project" value="UniProtKB-UniRule"/>
</dbReference>
<comment type="function">
    <text evidence="7">Required for chromosome condensation and partitioning.</text>
</comment>
<reference evidence="9 10" key="1">
    <citation type="submission" date="2018-02" db="EMBL/GenBank/DDBJ databases">
        <title>Jeotgalibacillus proteolyticum sp. nov. a protease producing bacterium isolated from ocean sediments of Laizhou Bay.</title>
        <authorList>
            <person name="Li Y."/>
        </authorList>
    </citation>
    <scope>NUCLEOTIDE SEQUENCE [LARGE SCALE GENOMIC DNA]</scope>
    <source>
        <strain evidence="9 10">22-7</strain>
    </source>
</reference>